<accession>A0A2M6XV79</accession>
<dbReference type="Gene3D" id="1.10.287.10">
    <property type="entry name" value="S15/NS1, RNA-binding"/>
    <property type="match status" value="1"/>
</dbReference>
<evidence type="ECO:0000313" key="7">
    <source>
        <dbReference type="EMBL" id="PIU16385.1"/>
    </source>
</evidence>
<dbReference type="EMBL" id="PEXQ01000014">
    <property type="protein sequence ID" value="PIU16385.1"/>
    <property type="molecule type" value="Genomic_DNA"/>
</dbReference>
<dbReference type="CDD" id="cd00353">
    <property type="entry name" value="Ribosomal_S15p_S13e"/>
    <property type="match status" value="1"/>
</dbReference>
<evidence type="ECO:0000256" key="3">
    <source>
        <dbReference type="ARBA" id="ARBA00064542"/>
    </source>
</evidence>
<comment type="subunit">
    <text evidence="3 4">Part of the 30S ribosomal subunit. Forms a bridge to the 50S subunit in the 70S ribosome, contacting the 23S rRNA.</text>
</comment>
<protein>
    <recommendedName>
        <fullName evidence="4">Small ribosomal subunit protein uS15</fullName>
    </recommendedName>
</protein>
<gene>
    <name evidence="4" type="primary">rpsO</name>
    <name evidence="7" type="ORF">COT20_00445</name>
</gene>
<dbReference type="SMART" id="SM01387">
    <property type="entry name" value="Ribosomal_S15"/>
    <property type="match status" value="1"/>
</dbReference>
<comment type="caution">
    <text evidence="7">The sequence shown here is derived from an EMBL/GenBank/DDBJ whole genome shotgun (WGS) entry which is preliminary data.</text>
</comment>
<dbReference type="GO" id="GO:0006412">
    <property type="term" value="P:translation"/>
    <property type="evidence" value="ECO:0007669"/>
    <property type="project" value="UniProtKB-UniRule"/>
</dbReference>
<comment type="similarity">
    <text evidence="4 5">Belongs to the universal ribosomal protein uS15 family.</text>
</comment>
<name>A0A2M6XV79_9BACT</name>
<dbReference type="InterPro" id="IPR009068">
    <property type="entry name" value="uS15_NS1_RNA-bd_sf"/>
</dbReference>
<dbReference type="Pfam" id="PF00312">
    <property type="entry name" value="Ribosomal_S15"/>
    <property type="match status" value="1"/>
</dbReference>
<dbReference type="InterPro" id="IPR000589">
    <property type="entry name" value="Ribosomal_uS15"/>
</dbReference>
<dbReference type="Gene3D" id="6.10.250.3130">
    <property type="match status" value="1"/>
</dbReference>
<keyword evidence="4 6" id="KW-0699">rRNA-binding</keyword>
<sequence>MLTKEQKEEVIQDVRLHKGDTGSAEAQIALLSEEIKDLLQHFKKHPKDQHSRYGLLKMVIKRKKLLKYLEKEDKKRYNAIIKKVGLKDKTEK</sequence>
<dbReference type="PANTHER" id="PTHR23321:SF26">
    <property type="entry name" value="SMALL RIBOSOMAL SUBUNIT PROTEIN US15M"/>
    <property type="match status" value="1"/>
</dbReference>
<keyword evidence="1 4" id="KW-0689">Ribosomal protein</keyword>
<dbReference type="GO" id="GO:0022627">
    <property type="term" value="C:cytosolic small ribosomal subunit"/>
    <property type="evidence" value="ECO:0007669"/>
    <property type="project" value="TreeGrafter"/>
</dbReference>
<dbReference type="SUPFAM" id="SSF47060">
    <property type="entry name" value="S15/NS1 RNA-binding domain"/>
    <property type="match status" value="1"/>
</dbReference>
<dbReference type="InterPro" id="IPR005290">
    <property type="entry name" value="Ribosomal_uS15_bac-type"/>
</dbReference>
<evidence type="ECO:0000313" key="8">
    <source>
        <dbReference type="Proteomes" id="UP000229784"/>
    </source>
</evidence>
<dbReference type="FunFam" id="1.10.287.10:FF:000002">
    <property type="entry name" value="30S ribosomal protein S15"/>
    <property type="match status" value="1"/>
</dbReference>
<evidence type="ECO:0000256" key="4">
    <source>
        <dbReference type="HAMAP-Rule" id="MF_01343"/>
    </source>
</evidence>
<dbReference type="NCBIfam" id="TIGR00952">
    <property type="entry name" value="S15_bact"/>
    <property type="match status" value="1"/>
</dbReference>
<dbReference type="GO" id="GO:0003735">
    <property type="term" value="F:structural constituent of ribosome"/>
    <property type="evidence" value="ECO:0007669"/>
    <property type="project" value="InterPro"/>
</dbReference>
<dbReference type="Proteomes" id="UP000229784">
    <property type="component" value="Unassembled WGS sequence"/>
</dbReference>
<evidence type="ECO:0000256" key="5">
    <source>
        <dbReference type="RuleBase" id="RU003919"/>
    </source>
</evidence>
<dbReference type="GO" id="GO:0019843">
    <property type="term" value="F:rRNA binding"/>
    <property type="evidence" value="ECO:0007669"/>
    <property type="project" value="UniProtKB-UniRule"/>
</dbReference>
<keyword evidence="4 6" id="KW-0694">RNA-binding</keyword>
<dbReference type="AlphaFoldDB" id="A0A2M6XV79"/>
<evidence type="ECO:0000256" key="2">
    <source>
        <dbReference type="ARBA" id="ARBA00023274"/>
    </source>
</evidence>
<comment type="function">
    <text evidence="4 6">One of the primary rRNA binding proteins, it binds directly to 16S rRNA where it helps nucleate assembly of the platform of the 30S subunit by binding and bridging several RNA helices of the 16S rRNA.</text>
</comment>
<dbReference type="HAMAP" id="MF_01343_B">
    <property type="entry name" value="Ribosomal_uS15_B"/>
    <property type="match status" value="1"/>
</dbReference>
<evidence type="ECO:0000256" key="1">
    <source>
        <dbReference type="ARBA" id="ARBA00022980"/>
    </source>
</evidence>
<dbReference type="PANTHER" id="PTHR23321">
    <property type="entry name" value="RIBOSOMAL PROTEIN S15, BACTERIAL AND ORGANELLAR"/>
    <property type="match status" value="1"/>
</dbReference>
<keyword evidence="2 4" id="KW-0687">Ribonucleoprotein</keyword>
<organism evidence="7 8">
    <name type="scientific">bacterium (Candidatus Gribaldobacteria) CG08_land_8_20_14_0_20_39_15</name>
    <dbReference type="NCBI Taxonomy" id="2014273"/>
    <lineage>
        <taxon>Bacteria</taxon>
        <taxon>Candidatus Gribaldobacteria</taxon>
    </lineage>
</organism>
<reference evidence="8" key="1">
    <citation type="submission" date="2017-09" db="EMBL/GenBank/DDBJ databases">
        <title>Depth-based differentiation of microbial function through sediment-hosted aquifers and enrichment of novel symbionts in the deep terrestrial subsurface.</title>
        <authorList>
            <person name="Probst A.J."/>
            <person name="Ladd B."/>
            <person name="Jarett J.K."/>
            <person name="Geller-Mcgrath D.E."/>
            <person name="Sieber C.M.K."/>
            <person name="Emerson J.B."/>
            <person name="Anantharaman K."/>
            <person name="Thomas B.C."/>
            <person name="Malmstrom R."/>
            <person name="Stieglmeier M."/>
            <person name="Klingl A."/>
            <person name="Woyke T."/>
            <person name="Ryan C.M."/>
            <person name="Banfield J.F."/>
        </authorList>
    </citation>
    <scope>NUCLEOTIDE SEQUENCE [LARGE SCALE GENOMIC DNA]</scope>
</reference>
<proteinExistence type="inferred from homology"/>
<comment type="function">
    <text evidence="4">Forms an intersubunit bridge (bridge B4) with the 23S rRNA of the 50S subunit in the ribosome.</text>
</comment>
<evidence type="ECO:0000256" key="6">
    <source>
        <dbReference type="RuleBase" id="RU004524"/>
    </source>
</evidence>
<dbReference type="PROSITE" id="PS00362">
    <property type="entry name" value="RIBOSOMAL_S15"/>
    <property type="match status" value="1"/>
</dbReference>